<accession>A0ACC0D1V2</accession>
<dbReference type="EMBL" id="MU394315">
    <property type="protein sequence ID" value="KAI6086525.1"/>
    <property type="molecule type" value="Genomic_DNA"/>
</dbReference>
<keyword evidence="2" id="KW-1185">Reference proteome</keyword>
<evidence type="ECO:0000313" key="1">
    <source>
        <dbReference type="EMBL" id="KAI6086525.1"/>
    </source>
</evidence>
<proteinExistence type="predicted"/>
<comment type="caution">
    <text evidence="1">The sequence shown here is derived from an EMBL/GenBank/DDBJ whole genome shotgun (WGS) entry which is preliminary data.</text>
</comment>
<dbReference type="Proteomes" id="UP001497680">
    <property type="component" value="Unassembled WGS sequence"/>
</dbReference>
<gene>
    <name evidence="1" type="ORF">F4821DRAFT_238440</name>
</gene>
<reference evidence="1 2" key="1">
    <citation type="journal article" date="2022" name="New Phytol.">
        <title>Ecological generalism drives hyperdiversity of secondary metabolite gene clusters in xylarialean endophytes.</title>
        <authorList>
            <person name="Franco M.E.E."/>
            <person name="Wisecaver J.H."/>
            <person name="Arnold A.E."/>
            <person name="Ju Y.M."/>
            <person name="Slot J.C."/>
            <person name="Ahrendt S."/>
            <person name="Moore L.P."/>
            <person name="Eastman K.E."/>
            <person name="Scott K."/>
            <person name="Konkel Z."/>
            <person name="Mondo S.J."/>
            <person name="Kuo A."/>
            <person name="Hayes R.D."/>
            <person name="Haridas S."/>
            <person name="Andreopoulos B."/>
            <person name="Riley R."/>
            <person name="LaButti K."/>
            <person name="Pangilinan J."/>
            <person name="Lipzen A."/>
            <person name="Amirebrahimi M."/>
            <person name="Yan J."/>
            <person name="Adam C."/>
            <person name="Keymanesh K."/>
            <person name="Ng V."/>
            <person name="Louie K."/>
            <person name="Northen T."/>
            <person name="Drula E."/>
            <person name="Henrissat B."/>
            <person name="Hsieh H.M."/>
            <person name="Youens-Clark K."/>
            <person name="Lutzoni F."/>
            <person name="Miadlikowska J."/>
            <person name="Eastwood D.C."/>
            <person name="Hamelin R.C."/>
            <person name="Grigoriev I.V."/>
            <person name="U'Ren J.M."/>
        </authorList>
    </citation>
    <scope>NUCLEOTIDE SEQUENCE [LARGE SCALE GENOMIC DNA]</scope>
    <source>
        <strain evidence="1 2">ER1909</strain>
    </source>
</reference>
<protein>
    <submittedName>
        <fullName evidence="1">Cytochrome P450</fullName>
    </submittedName>
</protein>
<evidence type="ECO:0000313" key="2">
    <source>
        <dbReference type="Proteomes" id="UP001497680"/>
    </source>
</evidence>
<sequence length="516" mass="58613">MDSTSRYNFIMQKLNLTISPTLLACFTAVLFVLVIYLAQRRESQRRLNLPGIPLIPSPKSDDFRHVLNEANEKYPNQPYMVPFQDPTVIIPAYCIEELKNLPDSQLSTNGSMYDRFAIRWAGSGWVDKELAHSIKYDLVNEVDGFFSTIQDEIQHAATQSLPLSDVWTSVPPQEALVQVVGAVIGRLMIGAPLSRDKKWLSASIGHAIAVVTYSGWLRQFPAFLRPLFAHLLPQKKAVDESKRAIRETISPIIHKQFSGRGQALEKTQPEQGRLVRWLLKRYKPGENPLFSPSLVLRDHYSLCFAAIHGPTFLLVQAIIDLASYPQYIAPLREEIDRELAKAPFEKWTRETISRLTFTDAFCKESARMNPQGVIAWLRKTHKHITLSTGHVIPPDTLIAATNPMFNPSATPWIEDACKFSPERWMKDRNNPHQDANYMFGSATIDSLIFGYGKHACPGRPFGVAVVKDMLAYIVSRWDVRLSDGRVHRPENVHMDFMVMPPIAPLGNLEVEFRLRR</sequence>
<organism evidence="1 2">
    <name type="scientific">Hypoxylon rubiginosum</name>
    <dbReference type="NCBI Taxonomy" id="110542"/>
    <lineage>
        <taxon>Eukaryota</taxon>
        <taxon>Fungi</taxon>
        <taxon>Dikarya</taxon>
        <taxon>Ascomycota</taxon>
        <taxon>Pezizomycotina</taxon>
        <taxon>Sordariomycetes</taxon>
        <taxon>Xylariomycetidae</taxon>
        <taxon>Xylariales</taxon>
        <taxon>Hypoxylaceae</taxon>
        <taxon>Hypoxylon</taxon>
    </lineage>
</organism>
<name>A0ACC0D1V2_9PEZI</name>